<name>A0ABV5Z189_9STAP</name>
<accession>A0ABV5Z189</accession>
<evidence type="ECO:0000313" key="3">
    <source>
        <dbReference type="Proteomes" id="UP001589740"/>
    </source>
</evidence>
<keyword evidence="3" id="KW-1185">Reference proteome</keyword>
<dbReference type="SUPFAM" id="SSF140652">
    <property type="entry name" value="YozE-like"/>
    <property type="match status" value="1"/>
</dbReference>
<gene>
    <name evidence="2" type="ORF">ACFFLE_01800</name>
</gene>
<evidence type="ECO:0000313" key="2">
    <source>
        <dbReference type="EMBL" id="MFB9859842.1"/>
    </source>
</evidence>
<dbReference type="EMBL" id="JBHMAH010000004">
    <property type="protein sequence ID" value="MFB9859842.1"/>
    <property type="molecule type" value="Genomic_DNA"/>
</dbReference>
<dbReference type="Proteomes" id="UP001589740">
    <property type="component" value="Unassembled WGS sequence"/>
</dbReference>
<dbReference type="Gene3D" id="1.10.150.260">
    <property type="entry name" value="YozE SAM-like"/>
    <property type="match status" value="1"/>
</dbReference>
<dbReference type="Pfam" id="PF06855">
    <property type="entry name" value="YozE_SAM_like"/>
    <property type="match status" value="1"/>
</dbReference>
<evidence type="ECO:0000259" key="1">
    <source>
        <dbReference type="Pfam" id="PF06855"/>
    </source>
</evidence>
<dbReference type="InterPro" id="IPR036806">
    <property type="entry name" value="YozE_SAM-like_sf"/>
</dbReference>
<protein>
    <submittedName>
        <fullName evidence="2">YozE family protein</fullName>
    </submittedName>
</protein>
<dbReference type="InterPro" id="IPR023089">
    <property type="entry name" value="YozE_SAM-like"/>
</dbReference>
<dbReference type="RefSeq" id="WP_380569466.1">
    <property type="nucleotide sequence ID" value="NZ_JBHMAH010000004.1"/>
</dbReference>
<sequence length="73" mass="8731">MKNHSFYQYMKTRKGENSSIGGLAEHILNDPMFPKYSTEYSEVTEYLENNPYEDMPLSHFDTAFDDYLNWLQH</sequence>
<feature type="domain" description="YozE SAM-like" evidence="1">
    <location>
        <begin position="5"/>
        <end position="69"/>
    </location>
</feature>
<reference evidence="2 3" key="1">
    <citation type="submission" date="2024-09" db="EMBL/GenBank/DDBJ databases">
        <authorList>
            <person name="Sun Q."/>
            <person name="Mori K."/>
        </authorList>
    </citation>
    <scope>NUCLEOTIDE SEQUENCE [LARGE SCALE GENOMIC DNA]</scope>
    <source>
        <strain evidence="2 3">JCM 12822</strain>
    </source>
</reference>
<proteinExistence type="predicted"/>
<organism evidence="2 3">
    <name type="scientific">Salinicoccus siamensis</name>
    <dbReference type="NCBI Taxonomy" id="381830"/>
    <lineage>
        <taxon>Bacteria</taxon>
        <taxon>Bacillati</taxon>
        <taxon>Bacillota</taxon>
        <taxon>Bacilli</taxon>
        <taxon>Bacillales</taxon>
        <taxon>Staphylococcaceae</taxon>
        <taxon>Salinicoccus</taxon>
    </lineage>
</organism>
<comment type="caution">
    <text evidence="2">The sequence shown here is derived from an EMBL/GenBank/DDBJ whole genome shotgun (WGS) entry which is preliminary data.</text>
</comment>